<dbReference type="PROSITE" id="PS50158">
    <property type="entry name" value="ZF_CCHC"/>
    <property type="match status" value="1"/>
</dbReference>
<reference evidence="5 6" key="1">
    <citation type="submission" date="2014-06" db="EMBL/GenBank/DDBJ databases">
        <title>Evolutionary Origins and Diversification of the Mycorrhizal Mutualists.</title>
        <authorList>
            <consortium name="DOE Joint Genome Institute"/>
            <consortium name="Mycorrhizal Genomics Consortium"/>
            <person name="Kohler A."/>
            <person name="Kuo A."/>
            <person name="Nagy L.G."/>
            <person name="Floudas D."/>
            <person name="Copeland A."/>
            <person name="Barry K.W."/>
            <person name="Cichocki N."/>
            <person name="Veneault-Fourrey C."/>
            <person name="LaButti K."/>
            <person name="Lindquist E.A."/>
            <person name="Lipzen A."/>
            <person name="Lundell T."/>
            <person name="Morin E."/>
            <person name="Murat C."/>
            <person name="Riley R."/>
            <person name="Ohm R."/>
            <person name="Sun H."/>
            <person name="Tunlid A."/>
            <person name="Henrissat B."/>
            <person name="Grigoriev I.V."/>
            <person name="Hibbett D.S."/>
            <person name="Martin F."/>
        </authorList>
    </citation>
    <scope>NUCLEOTIDE SEQUENCE [LARGE SCALE GENOMIC DNA]</scope>
    <source>
        <strain evidence="5 6">SS14</strain>
    </source>
</reference>
<name>A0A0C9UCQ8_SPHS4</name>
<dbReference type="GO" id="GO:0008270">
    <property type="term" value="F:zinc ion binding"/>
    <property type="evidence" value="ECO:0007669"/>
    <property type="project" value="UniProtKB-KW"/>
</dbReference>
<dbReference type="AlphaFoldDB" id="A0A0C9UCQ8"/>
<dbReference type="Pfam" id="PF00098">
    <property type="entry name" value="zf-CCHC"/>
    <property type="match status" value="1"/>
</dbReference>
<keyword evidence="2" id="KW-0862">Zinc</keyword>
<proteinExistence type="predicted"/>
<sequence length="291" mass="32837">MNHELSHNSIECYNCGKSGHIKPNCPEPIRARHVGAVHVEDSPAGEVDNADLDINDNINDEHPDEDEYHNNEYDKQLDLSKDQWSWGSKPSEFNWSDDEQTHRINSVRYSHNLARIAAVVPIGPTNARKAKIAKEGEPLHDHMVKMKTTRPAWSKHDLLTITGYFLVGGTKARCLFDSGYITIGQQMYTETFNITNVDYYDVMLGTPFLRRVKANIDFNDLGSIVINGETIDNDLSVWLASEEAKVHGMSTNKVTLQEEKPLGPIAEQLAIRTKEKSFKTVRNELLVVPVP</sequence>
<dbReference type="SMART" id="SM00343">
    <property type="entry name" value="ZnF_C2HC"/>
    <property type="match status" value="1"/>
</dbReference>
<feature type="domain" description="CCHC-type" evidence="4">
    <location>
        <begin position="12"/>
        <end position="27"/>
    </location>
</feature>
<gene>
    <name evidence="5" type="ORF">M422DRAFT_256069</name>
</gene>
<dbReference type="HOGENOM" id="CLU_062886_0_0_1"/>
<dbReference type="GO" id="GO:0003676">
    <property type="term" value="F:nucleic acid binding"/>
    <property type="evidence" value="ECO:0007669"/>
    <property type="project" value="InterPro"/>
</dbReference>
<protein>
    <recommendedName>
        <fullName evidence="4">CCHC-type domain-containing protein</fullName>
    </recommendedName>
</protein>
<dbReference type="EMBL" id="KN837140">
    <property type="protein sequence ID" value="KIJ40888.1"/>
    <property type="molecule type" value="Genomic_DNA"/>
</dbReference>
<evidence type="ECO:0000313" key="6">
    <source>
        <dbReference type="Proteomes" id="UP000054279"/>
    </source>
</evidence>
<keyword evidence="2" id="KW-0479">Metal-binding</keyword>
<evidence type="ECO:0000256" key="2">
    <source>
        <dbReference type="PROSITE-ProRule" id="PRU00047"/>
    </source>
</evidence>
<accession>A0A0C9UCQ8</accession>
<dbReference type="SUPFAM" id="SSF57756">
    <property type="entry name" value="Retrovirus zinc finger-like domains"/>
    <property type="match status" value="1"/>
</dbReference>
<evidence type="ECO:0000256" key="1">
    <source>
        <dbReference type="ARBA" id="ARBA00022664"/>
    </source>
</evidence>
<evidence type="ECO:0000259" key="4">
    <source>
        <dbReference type="PROSITE" id="PS50158"/>
    </source>
</evidence>
<dbReference type="Gene3D" id="4.10.60.10">
    <property type="entry name" value="Zinc finger, CCHC-type"/>
    <property type="match status" value="1"/>
</dbReference>
<dbReference type="OrthoDB" id="196607at2759"/>
<keyword evidence="2" id="KW-0863">Zinc-finger</keyword>
<dbReference type="Proteomes" id="UP000054279">
    <property type="component" value="Unassembled WGS sequence"/>
</dbReference>
<feature type="region of interest" description="Disordered" evidence="3">
    <location>
        <begin position="44"/>
        <end position="69"/>
    </location>
</feature>
<keyword evidence="1" id="KW-0507">mRNA processing</keyword>
<organism evidence="5 6">
    <name type="scientific">Sphaerobolus stellatus (strain SS14)</name>
    <dbReference type="NCBI Taxonomy" id="990650"/>
    <lineage>
        <taxon>Eukaryota</taxon>
        <taxon>Fungi</taxon>
        <taxon>Dikarya</taxon>
        <taxon>Basidiomycota</taxon>
        <taxon>Agaricomycotina</taxon>
        <taxon>Agaricomycetes</taxon>
        <taxon>Phallomycetidae</taxon>
        <taxon>Geastrales</taxon>
        <taxon>Sphaerobolaceae</taxon>
        <taxon>Sphaerobolus</taxon>
    </lineage>
</organism>
<dbReference type="GO" id="GO:0006397">
    <property type="term" value="P:mRNA processing"/>
    <property type="evidence" value="ECO:0007669"/>
    <property type="project" value="UniProtKB-KW"/>
</dbReference>
<evidence type="ECO:0000256" key="3">
    <source>
        <dbReference type="SAM" id="MobiDB-lite"/>
    </source>
</evidence>
<dbReference type="InterPro" id="IPR001878">
    <property type="entry name" value="Znf_CCHC"/>
</dbReference>
<evidence type="ECO:0000313" key="5">
    <source>
        <dbReference type="EMBL" id="KIJ40888.1"/>
    </source>
</evidence>
<keyword evidence="6" id="KW-1185">Reference proteome</keyword>
<dbReference type="InterPro" id="IPR036875">
    <property type="entry name" value="Znf_CCHC_sf"/>
</dbReference>